<sequence>MLSWINNEPSEMKMFVANRVSQALEPTNPSDWRYVPTTSNPADLISRGVDGETLDYYKYVKRFDEKAFIMTLKRFIARRGKSFEIFKDNGRNFVAAAKEIGSFLNQNNESPSDLASQQGIKFMFISTYALESVSSSISSAVSGKP</sequence>
<keyword evidence="2" id="KW-1185">Reference proteome</keyword>
<evidence type="ECO:0000313" key="1">
    <source>
        <dbReference type="EMBL" id="GBP85038.1"/>
    </source>
</evidence>
<accession>A0A4C1ZB37</accession>
<organism evidence="1 2">
    <name type="scientific">Eumeta variegata</name>
    <name type="common">Bagworm moth</name>
    <name type="synonym">Eumeta japonica</name>
    <dbReference type="NCBI Taxonomy" id="151549"/>
    <lineage>
        <taxon>Eukaryota</taxon>
        <taxon>Metazoa</taxon>
        <taxon>Ecdysozoa</taxon>
        <taxon>Arthropoda</taxon>
        <taxon>Hexapoda</taxon>
        <taxon>Insecta</taxon>
        <taxon>Pterygota</taxon>
        <taxon>Neoptera</taxon>
        <taxon>Endopterygota</taxon>
        <taxon>Lepidoptera</taxon>
        <taxon>Glossata</taxon>
        <taxon>Ditrysia</taxon>
        <taxon>Tineoidea</taxon>
        <taxon>Psychidae</taxon>
        <taxon>Oiketicinae</taxon>
        <taxon>Eumeta</taxon>
    </lineage>
</organism>
<dbReference type="InterPro" id="IPR036397">
    <property type="entry name" value="RNaseH_sf"/>
</dbReference>
<protein>
    <submittedName>
        <fullName evidence="1">Uncharacterized protein</fullName>
    </submittedName>
</protein>
<dbReference type="PANTHER" id="PTHR47331">
    <property type="entry name" value="PHD-TYPE DOMAIN-CONTAINING PROTEIN"/>
    <property type="match status" value="1"/>
</dbReference>
<feature type="non-terminal residue" evidence="1">
    <location>
        <position position="145"/>
    </location>
</feature>
<comment type="caution">
    <text evidence="1">The sequence shown here is derived from an EMBL/GenBank/DDBJ whole genome shotgun (WGS) entry which is preliminary data.</text>
</comment>
<reference evidence="1 2" key="1">
    <citation type="journal article" date="2019" name="Commun. Biol.">
        <title>The bagworm genome reveals a unique fibroin gene that provides high tensile strength.</title>
        <authorList>
            <person name="Kono N."/>
            <person name="Nakamura H."/>
            <person name="Ohtoshi R."/>
            <person name="Tomita M."/>
            <person name="Numata K."/>
            <person name="Arakawa K."/>
        </authorList>
    </citation>
    <scope>NUCLEOTIDE SEQUENCE [LARGE SCALE GENOMIC DNA]</scope>
</reference>
<dbReference type="GO" id="GO:0003676">
    <property type="term" value="F:nucleic acid binding"/>
    <property type="evidence" value="ECO:0007669"/>
    <property type="project" value="InterPro"/>
</dbReference>
<name>A0A4C1ZB37_EUMVA</name>
<dbReference type="EMBL" id="BGZK01001714">
    <property type="protein sequence ID" value="GBP85038.1"/>
    <property type="molecule type" value="Genomic_DNA"/>
</dbReference>
<proteinExistence type="predicted"/>
<dbReference type="Gene3D" id="3.30.420.10">
    <property type="entry name" value="Ribonuclease H-like superfamily/Ribonuclease H"/>
    <property type="match status" value="1"/>
</dbReference>
<gene>
    <name evidence="1" type="ORF">EVAR_48375_1</name>
</gene>
<dbReference type="Proteomes" id="UP000299102">
    <property type="component" value="Unassembled WGS sequence"/>
</dbReference>
<dbReference type="OrthoDB" id="8061911at2759"/>
<dbReference type="AlphaFoldDB" id="A0A4C1ZB37"/>
<evidence type="ECO:0000313" key="2">
    <source>
        <dbReference type="Proteomes" id="UP000299102"/>
    </source>
</evidence>
<dbReference type="STRING" id="151549.A0A4C1ZB37"/>